<comment type="caution">
    <text evidence="1">The sequence shown here is derived from an EMBL/GenBank/DDBJ whole genome shotgun (WGS) entry which is preliminary data.</text>
</comment>
<protein>
    <submittedName>
        <fullName evidence="1">Uncharacterized protein</fullName>
    </submittedName>
</protein>
<sequence>MFDLVESKDGPDDDRRGQRGLPDHERFETDFIGASEQDCRQWALQQQGRDNRIQQDIIAIADRQSADDETLSIQRYKREPGVELPGSGTLPQALNTWYSFRVRYLDARTVYAALSFTEPDVVDAVYYGQKEELTDARGIFDVAKAQERCAHPRDDVEER</sequence>
<keyword evidence="2" id="KW-1185">Reference proteome</keyword>
<gene>
    <name evidence="1" type="ORF">H2198_003526</name>
</gene>
<evidence type="ECO:0000313" key="1">
    <source>
        <dbReference type="EMBL" id="KAJ9658778.1"/>
    </source>
</evidence>
<dbReference type="EMBL" id="JAPDRQ010000047">
    <property type="protein sequence ID" value="KAJ9658778.1"/>
    <property type="molecule type" value="Genomic_DNA"/>
</dbReference>
<dbReference type="Proteomes" id="UP001172386">
    <property type="component" value="Unassembled WGS sequence"/>
</dbReference>
<reference evidence="1" key="1">
    <citation type="submission" date="2022-10" db="EMBL/GenBank/DDBJ databases">
        <title>Culturing micro-colonial fungi from biological soil crusts in the Mojave desert and describing Neophaeococcomyces mojavensis, and introducing the new genera and species Taxawa tesnikishii.</title>
        <authorList>
            <person name="Kurbessoian T."/>
            <person name="Stajich J.E."/>
        </authorList>
    </citation>
    <scope>NUCLEOTIDE SEQUENCE</scope>
    <source>
        <strain evidence="1">JES_112</strain>
    </source>
</reference>
<accession>A0ACC3AB80</accession>
<evidence type="ECO:0000313" key="2">
    <source>
        <dbReference type="Proteomes" id="UP001172386"/>
    </source>
</evidence>
<proteinExistence type="predicted"/>
<name>A0ACC3AB80_9EURO</name>
<organism evidence="1 2">
    <name type="scientific">Neophaeococcomyces mojaviensis</name>
    <dbReference type="NCBI Taxonomy" id="3383035"/>
    <lineage>
        <taxon>Eukaryota</taxon>
        <taxon>Fungi</taxon>
        <taxon>Dikarya</taxon>
        <taxon>Ascomycota</taxon>
        <taxon>Pezizomycotina</taxon>
        <taxon>Eurotiomycetes</taxon>
        <taxon>Chaetothyriomycetidae</taxon>
        <taxon>Chaetothyriales</taxon>
        <taxon>Chaetothyriales incertae sedis</taxon>
        <taxon>Neophaeococcomyces</taxon>
    </lineage>
</organism>